<accession>A0AAI8ZLH4</accession>
<dbReference type="RefSeq" id="WP_032071952.1">
    <property type="nucleotide sequence ID" value="NC_025128.1"/>
</dbReference>
<proteinExistence type="predicted"/>
<dbReference type="AlphaFoldDB" id="A0AAI8ZLH4"/>
<dbReference type="EMBL" id="HG803186">
    <property type="protein sequence ID" value="CDM12430.1"/>
    <property type="molecule type" value="Genomic_DNA"/>
</dbReference>
<geneLocation type="plasmid" evidence="1">
    <name>p48/10</name>
</geneLocation>
<sequence length="241" mass="27096">MSDFQALIESNRRLAQSVEGKVAEIDSEVDAAKAQMDKFVADSKGLFVNQFSISNPGGQVKIWKLGRLDFYKNSGDVNAENAYIELMLLNGRDSGDQGTRTMHFSASFRQSFNASHYFVGNYVPQAERYSHFIIAKDVDGSHGYYFLYFVQCQYAVCTIVNLHENTPMSPDFSERQVMKTFGSSTLSSLNWDTDIVQFIEQTDNVKFVYTTRDPANAILTVGKIRYAEMEQITPPAPPAEA</sequence>
<reference evidence="1" key="2">
    <citation type="submission" date="2014-01" db="EMBL/GenBank/DDBJ databases">
        <authorList>
            <person name="Hammerl J."/>
        </authorList>
    </citation>
    <scope>NUCLEOTIDE SEQUENCE</scope>
    <source>
        <strain evidence="1">48/10</strain>
        <plasmid evidence="1">p48/10</plasmid>
    </source>
</reference>
<protein>
    <submittedName>
        <fullName evidence="1">Uncharacterized protein</fullName>
    </submittedName>
</protein>
<name>A0AAI8ZLH4_VIBVL</name>
<reference evidence="1" key="1">
    <citation type="journal article" date="2014" name="Genome Announc.">
        <title>Complete Nucleotide Sequence of pVv01, a P1-Like Plasmid Prophage of Vibrio vulnificus.</title>
        <authorList>
            <person name="Hammerl J.A."/>
            <person name="Klevanskaa K."/>
            <person name="Strauch E."/>
            <person name="Hertwig S."/>
        </authorList>
    </citation>
    <scope>NUCLEOTIDE SEQUENCE</scope>
    <source>
        <strain evidence="1">48/10</strain>
    </source>
</reference>
<organism evidence="1">
    <name type="scientific">Vibrio vulnificus</name>
    <dbReference type="NCBI Taxonomy" id="672"/>
    <lineage>
        <taxon>Bacteria</taxon>
        <taxon>Pseudomonadati</taxon>
        <taxon>Pseudomonadota</taxon>
        <taxon>Gammaproteobacteria</taxon>
        <taxon>Vibrionales</taxon>
        <taxon>Vibrionaceae</taxon>
        <taxon>Vibrio</taxon>
    </lineage>
</organism>
<evidence type="ECO:0000313" key="1">
    <source>
        <dbReference type="EMBL" id="CDM12430.1"/>
    </source>
</evidence>
<keyword evidence="1" id="KW-0614">Plasmid</keyword>